<evidence type="ECO:0000256" key="6">
    <source>
        <dbReference type="ARBA" id="ARBA00023136"/>
    </source>
</evidence>
<evidence type="ECO:0000313" key="9">
    <source>
        <dbReference type="Proteomes" id="UP000193900"/>
    </source>
</evidence>
<keyword evidence="8" id="KW-0560">Oxidoreductase</keyword>
<proteinExistence type="inferred from homology"/>
<keyword evidence="4 7" id="KW-0812">Transmembrane</keyword>
<dbReference type="Proteomes" id="UP000193900">
    <property type="component" value="Unassembled WGS sequence"/>
</dbReference>
<dbReference type="GO" id="GO:0019646">
    <property type="term" value="P:aerobic electron transport chain"/>
    <property type="evidence" value="ECO:0007669"/>
    <property type="project" value="TreeGrafter"/>
</dbReference>
<evidence type="ECO:0000256" key="1">
    <source>
        <dbReference type="ARBA" id="ARBA00004651"/>
    </source>
</evidence>
<evidence type="ECO:0000256" key="5">
    <source>
        <dbReference type="ARBA" id="ARBA00022989"/>
    </source>
</evidence>
<gene>
    <name evidence="8" type="primary">cydB</name>
    <name evidence="8" type="ORF">ROA7023_02051</name>
</gene>
<evidence type="ECO:0000256" key="2">
    <source>
        <dbReference type="ARBA" id="ARBA00007543"/>
    </source>
</evidence>
<feature type="transmembrane region" description="Helical" evidence="7">
    <location>
        <begin position="259"/>
        <end position="282"/>
    </location>
</feature>
<dbReference type="OrthoDB" id="9776710at2"/>
<dbReference type="AlphaFoldDB" id="A0A1Y5SYA8"/>
<feature type="transmembrane region" description="Helical" evidence="7">
    <location>
        <begin position="194"/>
        <end position="213"/>
    </location>
</feature>
<dbReference type="Pfam" id="PF02322">
    <property type="entry name" value="Cyt_bd_oxida_II"/>
    <property type="match status" value="1"/>
</dbReference>
<dbReference type="GO" id="GO:0009055">
    <property type="term" value="F:electron transfer activity"/>
    <property type="evidence" value="ECO:0007669"/>
    <property type="project" value="TreeGrafter"/>
</dbReference>
<evidence type="ECO:0000313" key="8">
    <source>
        <dbReference type="EMBL" id="SLN47966.1"/>
    </source>
</evidence>
<feature type="transmembrane region" description="Helical" evidence="7">
    <location>
        <begin position="84"/>
        <end position="103"/>
    </location>
</feature>
<dbReference type="NCBIfam" id="TIGR00203">
    <property type="entry name" value="cydB"/>
    <property type="match status" value="1"/>
</dbReference>
<dbReference type="GO" id="GO:0070069">
    <property type="term" value="C:cytochrome complex"/>
    <property type="evidence" value="ECO:0007669"/>
    <property type="project" value="TreeGrafter"/>
</dbReference>
<dbReference type="InterPro" id="IPR003317">
    <property type="entry name" value="Cyt-d_oxidase_su2"/>
</dbReference>
<evidence type="ECO:0000256" key="4">
    <source>
        <dbReference type="ARBA" id="ARBA00022692"/>
    </source>
</evidence>
<feature type="transmembrane region" description="Helical" evidence="7">
    <location>
        <begin position="58"/>
        <end position="78"/>
    </location>
</feature>
<organism evidence="8 9">
    <name type="scientific">Roseisalinus antarcticus</name>
    <dbReference type="NCBI Taxonomy" id="254357"/>
    <lineage>
        <taxon>Bacteria</taxon>
        <taxon>Pseudomonadati</taxon>
        <taxon>Pseudomonadota</taxon>
        <taxon>Alphaproteobacteria</taxon>
        <taxon>Rhodobacterales</taxon>
        <taxon>Roseobacteraceae</taxon>
        <taxon>Roseisalinus</taxon>
    </lineage>
</organism>
<dbReference type="PANTHER" id="PTHR43141">
    <property type="entry name" value="CYTOCHROME BD2 SUBUNIT II"/>
    <property type="match status" value="1"/>
</dbReference>
<keyword evidence="9" id="KW-1185">Reference proteome</keyword>
<keyword evidence="3" id="KW-1003">Cell membrane</keyword>
<name>A0A1Y5SYA8_9RHOB</name>
<feature type="transmembrane region" description="Helical" evidence="7">
    <location>
        <begin position="302"/>
        <end position="326"/>
    </location>
</feature>
<comment type="similarity">
    <text evidence="2">Belongs to the cytochrome ubiquinol oxidase subunit 2 family.</text>
</comment>
<dbReference type="EC" id="1.10.3.10" evidence="8"/>
<dbReference type="PIRSF" id="PIRSF000267">
    <property type="entry name" value="Cyt_oxidse_sub2"/>
    <property type="match status" value="1"/>
</dbReference>
<feature type="transmembrane region" description="Helical" evidence="7">
    <location>
        <begin position="233"/>
        <end position="252"/>
    </location>
</feature>
<dbReference type="PANTHER" id="PTHR43141:SF4">
    <property type="entry name" value="CYTOCHROME BD2 SUBUNIT II"/>
    <property type="match status" value="1"/>
</dbReference>
<dbReference type="GO" id="GO:0016682">
    <property type="term" value="F:oxidoreductase activity, acting on diphenols and related substances as donors, oxygen as acceptor"/>
    <property type="evidence" value="ECO:0007669"/>
    <property type="project" value="TreeGrafter"/>
</dbReference>
<comment type="subcellular location">
    <subcellularLocation>
        <location evidence="1">Cell membrane</location>
        <topology evidence="1">Multi-pass membrane protein</topology>
    </subcellularLocation>
</comment>
<dbReference type="GO" id="GO:0005886">
    <property type="term" value="C:plasma membrane"/>
    <property type="evidence" value="ECO:0007669"/>
    <property type="project" value="UniProtKB-SubCell"/>
</dbReference>
<sequence length="337" mass="36795">MVLDLTTAWALILALAVFVYVVLDGFDLGIGILYPFFPKKKDRDIMMNSVAPVWDGNETWLVLGGGGLFAAFPLAYAIILPALYPPIIAMLLALVFRGVAFEFRWRAVRPGTKRLWDAAFIGGSVTAALAQGIALGALLQGIEVEGRAYAGGWWDWLTPFTLLTGASVVAGYALLGACWLNMKLDGEIQQRVRELARVFGVLTVVGIVAVSLATPFLDAGYFDHWFGWPNILWVAPVPVAVGVLIVMLAWTLTHDGRDWLPFLLALGMFLLCFVGLGISMWPYVIPTSVTLAQAAAPYESQLFMIVGAAVLVPVILAYTGYAYWVFRGKMDPDEGYH</sequence>
<dbReference type="RefSeq" id="WP_085878892.1">
    <property type="nucleotide sequence ID" value="NZ_FWFZ01000008.1"/>
</dbReference>
<evidence type="ECO:0000256" key="7">
    <source>
        <dbReference type="SAM" id="Phobius"/>
    </source>
</evidence>
<feature type="transmembrane region" description="Helical" evidence="7">
    <location>
        <begin position="12"/>
        <end position="37"/>
    </location>
</feature>
<keyword evidence="5 7" id="KW-1133">Transmembrane helix</keyword>
<reference evidence="8 9" key="1">
    <citation type="submission" date="2017-03" db="EMBL/GenBank/DDBJ databases">
        <authorList>
            <person name="Afonso C.L."/>
            <person name="Miller P.J."/>
            <person name="Scott M.A."/>
            <person name="Spackman E."/>
            <person name="Goraichik I."/>
            <person name="Dimitrov K.M."/>
            <person name="Suarez D.L."/>
            <person name="Swayne D.E."/>
        </authorList>
    </citation>
    <scope>NUCLEOTIDE SEQUENCE [LARGE SCALE GENOMIC DNA]</scope>
    <source>
        <strain evidence="8 9">CECT 7023</strain>
    </source>
</reference>
<feature type="transmembrane region" description="Helical" evidence="7">
    <location>
        <begin position="159"/>
        <end position="182"/>
    </location>
</feature>
<keyword evidence="6 7" id="KW-0472">Membrane</keyword>
<feature type="transmembrane region" description="Helical" evidence="7">
    <location>
        <begin position="115"/>
        <end position="139"/>
    </location>
</feature>
<protein>
    <submittedName>
        <fullName evidence="8">Cytochrome bd-I ubiquinol oxidase subunit 2</fullName>
        <ecNumber evidence="8">1.10.3.10</ecNumber>
    </submittedName>
</protein>
<evidence type="ECO:0000256" key="3">
    <source>
        <dbReference type="ARBA" id="ARBA00022475"/>
    </source>
</evidence>
<accession>A0A1Y5SYA8</accession>
<dbReference type="EMBL" id="FWFZ01000008">
    <property type="protein sequence ID" value="SLN47966.1"/>
    <property type="molecule type" value="Genomic_DNA"/>
</dbReference>